<comment type="catalytic activity">
    <reaction evidence="1">
        <text>Hydrolysis of terminal non-reducing beta-D-galactose residues in beta-D-galactosides.</text>
        <dbReference type="EC" id="3.2.1.23"/>
    </reaction>
</comment>
<dbReference type="InterPro" id="IPR006104">
    <property type="entry name" value="Glyco_hydro_2_N"/>
</dbReference>
<dbReference type="InterPro" id="IPR013783">
    <property type="entry name" value="Ig-like_fold"/>
</dbReference>
<dbReference type="InterPro" id="IPR006102">
    <property type="entry name" value="Ig-like_GH2"/>
</dbReference>
<evidence type="ECO:0000256" key="1">
    <source>
        <dbReference type="ARBA" id="ARBA00001412"/>
    </source>
</evidence>
<evidence type="ECO:0000259" key="8">
    <source>
        <dbReference type="Pfam" id="PF02837"/>
    </source>
</evidence>
<dbReference type="Pfam" id="PF02836">
    <property type="entry name" value="Glyco_hydro_2_C"/>
    <property type="match status" value="1"/>
</dbReference>
<dbReference type="SUPFAM" id="SSF49303">
    <property type="entry name" value="beta-Galactosidase/glucuronidase domain"/>
    <property type="match status" value="1"/>
</dbReference>
<dbReference type="GO" id="GO:0004565">
    <property type="term" value="F:beta-galactosidase activity"/>
    <property type="evidence" value="ECO:0007669"/>
    <property type="project" value="UniProtKB-EC"/>
</dbReference>
<protein>
    <recommendedName>
        <fullName evidence="3">beta-galactosidase</fullName>
        <ecNumber evidence="3">3.2.1.23</ecNumber>
    </recommendedName>
</protein>
<feature type="domain" description="Glycosyl hydrolases family 2 sugar binding" evidence="8">
    <location>
        <begin position="77"/>
        <end position="211"/>
    </location>
</feature>
<dbReference type="PRINTS" id="PR00132">
    <property type="entry name" value="GLHYDRLASE2"/>
</dbReference>
<dbReference type="Pfam" id="PF02837">
    <property type="entry name" value="Glyco_hydro_2_N"/>
    <property type="match status" value="1"/>
</dbReference>
<dbReference type="PANTHER" id="PTHR46323:SF2">
    <property type="entry name" value="BETA-GALACTOSIDASE"/>
    <property type="match status" value="1"/>
</dbReference>
<dbReference type="Proteomes" id="UP000823891">
    <property type="component" value="Unassembled WGS sequence"/>
</dbReference>
<dbReference type="EC" id="3.2.1.23" evidence="3"/>
<comment type="similarity">
    <text evidence="2">Belongs to the glycosyl hydrolase 2 family.</text>
</comment>
<dbReference type="InterPro" id="IPR006101">
    <property type="entry name" value="Glyco_hydro_2"/>
</dbReference>
<evidence type="ECO:0000259" key="6">
    <source>
        <dbReference type="Pfam" id="PF00703"/>
    </source>
</evidence>
<dbReference type="PANTHER" id="PTHR46323">
    <property type="entry name" value="BETA-GALACTOSIDASE"/>
    <property type="match status" value="1"/>
</dbReference>
<evidence type="ECO:0000259" key="7">
    <source>
        <dbReference type="Pfam" id="PF02836"/>
    </source>
</evidence>
<evidence type="ECO:0000313" key="10">
    <source>
        <dbReference type="Proteomes" id="UP000823891"/>
    </source>
</evidence>
<evidence type="ECO:0000256" key="3">
    <source>
        <dbReference type="ARBA" id="ARBA00012756"/>
    </source>
</evidence>
<evidence type="ECO:0000256" key="2">
    <source>
        <dbReference type="ARBA" id="ARBA00007401"/>
    </source>
</evidence>
<comment type="caution">
    <text evidence="9">The sequence shown here is derived from an EMBL/GenBank/DDBJ whole genome shotgun (WGS) entry which is preliminary data.</text>
</comment>
<dbReference type="GO" id="GO:0009341">
    <property type="term" value="C:beta-galactosidase complex"/>
    <property type="evidence" value="ECO:0007669"/>
    <property type="project" value="TreeGrafter"/>
</dbReference>
<reference evidence="9" key="1">
    <citation type="journal article" date="2021" name="PeerJ">
        <title>Extensive microbial diversity within the chicken gut microbiome revealed by metagenomics and culture.</title>
        <authorList>
            <person name="Gilroy R."/>
            <person name="Ravi A."/>
            <person name="Getino M."/>
            <person name="Pursley I."/>
            <person name="Horton D.L."/>
            <person name="Alikhan N.F."/>
            <person name="Baker D."/>
            <person name="Gharbi K."/>
            <person name="Hall N."/>
            <person name="Watson M."/>
            <person name="Adriaenssens E.M."/>
            <person name="Foster-Nyarko E."/>
            <person name="Jarju S."/>
            <person name="Secka A."/>
            <person name="Antonio M."/>
            <person name="Oren A."/>
            <person name="Chaudhuri R.R."/>
            <person name="La Ragione R."/>
            <person name="Hildebrand F."/>
            <person name="Pallen M.J."/>
        </authorList>
    </citation>
    <scope>NUCLEOTIDE SEQUENCE</scope>
    <source>
        <strain evidence="9">USAMLcec2-132</strain>
    </source>
</reference>
<sequence>MKSIQAEAVNMESNVWNTPTIRPLPDFVHGTEQAVIDLNDRAGDGTWKFLFASVPRIPAPGAADQDFDTACLPAEGWKNVAVPCELAMQGFDIENNTEYYYQRRLAVPADFAGKRIFLRFDGVYSNARCWIDGHFVRSHTGGFTSWDCEITSFVRAGEESLLLVGVADLEGSAAGNYNMDGRIKGDPSWASYYAHHNIGGILRDVSLFALPETGLERLHIDTCFDRDFKDAVLSVKAYVCGSADTVRLRMSLAGREGNASSEYNTQLRCGQAAEARIPVREPKHWDAEHPYLYTLTLSLEKDGVILESLDRKVGFRELHFGGRDGTASNKLYVNGKEVKLRGTCRHDVSPRGGRSTTREEDWAEIQAYREANINHIRTSHYPPSRHLLEACDELGMYVEEENGACFQGANGYDIHADAEDFVTPFTEMVERDRCHPCVIIWSLGNESNFERTPAYRIEYDYIKSVDRSRPVIFSYPQTVETFPLPYDIYSRHYEAWDGSLGGPDMPVLHDEFAHISCYNIEEQKRDPNVRNFWGTSLKKAWENIFLTDGALGADLWGGIDDVFLLPDGVQERWQTHSGGTACGYGEWGCVFDVYRRKKPEAWLTGKAYSPIRLREDAACILGNLLSVPVSNWFDHTRLDEITFCYRLDGGEEKTAPLPPIGPHEDGMLLLEDDWEKAREAEFIFSREGRRIDAFRLPLHAGNAAGRVERTCYMERSSDPGEGTANNRAAEPPVIHDKGKEILVECPSSGLILRFDKARARLINASCRGQLLITDGVDLHAGGIRHPEWRTSRQVYAAMENGRAVIGLQGHYGELVRMLFLFRIGGDGQIHIEYQIREGRLPENLYELGLSIPLAPDADRVCWKRKGLYSWYPPEELGRDQGTARRFSDRILQAGYGGYPDWDWKEDLYDVFLNTPGEAENRNEAASRDFRAMRENIFRYTVAFSSGPSVVQVEADGDAAARVALEKGKAKLIVNRFWRYPNLGWGNDTGRPSFPTGGGSTGYVRLRLGMTEELKSFNEKEGTVKRSN</sequence>
<reference evidence="9" key="2">
    <citation type="submission" date="2021-04" db="EMBL/GenBank/DDBJ databases">
        <authorList>
            <person name="Gilroy R."/>
        </authorList>
    </citation>
    <scope>NUCLEOTIDE SEQUENCE</scope>
    <source>
        <strain evidence="9">USAMLcec2-132</strain>
    </source>
</reference>
<dbReference type="Pfam" id="PF00703">
    <property type="entry name" value="Glyco_hydro_2"/>
    <property type="match status" value="1"/>
</dbReference>
<evidence type="ECO:0000256" key="4">
    <source>
        <dbReference type="ARBA" id="ARBA00022801"/>
    </source>
</evidence>
<evidence type="ECO:0000256" key="5">
    <source>
        <dbReference type="ARBA" id="ARBA00023295"/>
    </source>
</evidence>
<evidence type="ECO:0000313" key="9">
    <source>
        <dbReference type="EMBL" id="HJC23911.1"/>
    </source>
</evidence>
<dbReference type="Gene3D" id="2.60.120.260">
    <property type="entry name" value="Galactose-binding domain-like"/>
    <property type="match status" value="1"/>
</dbReference>
<proteinExistence type="inferred from homology"/>
<keyword evidence="4" id="KW-0378">Hydrolase</keyword>
<keyword evidence="5" id="KW-0326">Glycosidase</keyword>
<dbReference type="Gene3D" id="2.60.40.10">
    <property type="entry name" value="Immunoglobulins"/>
    <property type="match status" value="1"/>
</dbReference>
<name>A0A9D2SR81_9FIRM</name>
<gene>
    <name evidence="9" type="ORF">H9761_09420</name>
</gene>
<feature type="domain" description="Glycoside hydrolase family 2 catalytic" evidence="7">
    <location>
        <begin position="329"/>
        <end position="495"/>
    </location>
</feature>
<dbReference type="SUPFAM" id="SSF49785">
    <property type="entry name" value="Galactose-binding domain-like"/>
    <property type="match status" value="1"/>
</dbReference>
<dbReference type="InterPro" id="IPR017853">
    <property type="entry name" value="GH"/>
</dbReference>
<dbReference type="InterPro" id="IPR008979">
    <property type="entry name" value="Galactose-bd-like_sf"/>
</dbReference>
<feature type="domain" description="Glycoside hydrolase family 2 immunoglobulin-like beta-sandwich" evidence="6">
    <location>
        <begin position="215"/>
        <end position="316"/>
    </location>
</feature>
<dbReference type="InterPro" id="IPR006103">
    <property type="entry name" value="Glyco_hydro_2_cat"/>
</dbReference>
<accession>A0A9D2SR81</accession>
<dbReference type="InterPro" id="IPR036156">
    <property type="entry name" value="Beta-gal/glucu_dom_sf"/>
</dbReference>
<dbReference type="AlphaFoldDB" id="A0A9D2SR81"/>
<dbReference type="InterPro" id="IPR050347">
    <property type="entry name" value="Bact_Beta-galactosidase"/>
</dbReference>
<dbReference type="GO" id="GO:0005990">
    <property type="term" value="P:lactose catabolic process"/>
    <property type="evidence" value="ECO:0007669"/>
    <property type="project" value="TreeGrafter"/>
</dbReference>
<organism evidence="9 10">
    <name type="scientific">Candidatus Eisenbergiella merdavium</name>
    <dbReference type="NCBI Taxonomy" id="2838551"/>
    <lineage>
        <taxon>Bacteria</taxon>
        <taxon>Bacillati</taxon>
        <taxon>Bacillota</taxon>
        <taxon>Clostridia</taxon>
        <taxon>Lachnospirales</taxon>
        <taxon>Lachnospiraceae</taxon>
        <taxon>Eisenbergiella</taxon>
    </lineage>
</organism>
<dbReference type="SUPFAM" id="SSF51445">
    <property type="entry name" value="(Trans)glycosidases"/>
    <property type="match status" value="1"/>
</dbReference>
<dbReference type="Gene3D" id="3.20.20.80">
    <property type="entry name" value="Glycosidases"/>
    <property type="match status" value="1"/>
</dbReference>
<dbReference type="EMBL" id="DWWS01000032">
    <property type="protein sequence ID" value="HJC23911.1"/>
    <property type="molecule type" value="Genomic_DNA"/>
</dbReference>